<dbReference type="KEGG" id="nai:NECAME_13376"/>
<evidence type="ECO:0000313" key="3">
    <source>
        <dbReference type="Proteomes" id="UP000053676"/>
    </source>
</evidence>
<dbReference type="Proteomes" id="UP000053676">
    <property type="component" value="Unassembled WGS sequence"/>
</dbReference>
<proteinExistence type="predicted"/>
<evidence type="ECO:0000313" key="2">
    <source>
        <dbReference type="EMBL" id="ETN73867.1"/>
    </source>
</evidence>
<sequence length="66" mass="7199">MIKTNIDDQNIMRLPPNPEPNPRAEKSAVTSTEKVSLCPRPSQCSSSNTELTAGLVLVYKRITSAV</sequence>
<reference evidence="3" key="1">
    <citation type="journal article" date="2014" name="Nat. Genet.">
        <title>Genome of the human hookworm Necator americanus.</title>
        <authorList>
            <person name="Tang Y.T."/>
            <person name="Gao X."/>
            <person name="Rosa B.A."/>
            <person name="Abubucker S."/>
            <person name="Hallsworth-Pepin K."/>
            <person name="Martin J."/>
            <person name="Tyagi R."/>
            <person name="Heizer E."/>
            <person name="Zhang X."/>
            <person name="Bhonagiri-Palsikar V."/>
            <person name="Minx P."/>
            <person name="Warren W.C."/>
            <person name="Wang Q."/>
            <person name="Zhan B."/>
            <person name="Hotez P.J."/>
            <person name="Sternberg P.W."/>
            <person name="Dougall A."/>
            <person name="Gaze S.T."/>
            <person name="Mulvenna J."/>
            <person name="Sotillo J."/>
            <person name="Ranganathan S."/>
            <person name="Rabelo E.M."/>
            <person name="Wilson R.K."/>
            <person name="Felgner P.L."/>
            <person name="Bethony J."/>
            <person name="Hawdon J.M."/>
            <person name="Gasser R.B."/>
            <person name="Loukas A."/>
            <person name="Mitreva M."/>
        </authorList>
    </citation>
    <scope>NUCLEOTIDE SEQUENCE [LARGE SCALE GENOMIC DNA]</scope>
</reference>
<keyword evidence="3" id="KW-1185">Reference proteome</keyword>
<gene>
    <name evidence="2" type="ORF">NECAME_13376</name>
</gene>
<protein>
    <submittedName>
        <fullName evidence="2">Uncharacterized protein</fullName>
    </submittedName>
</protein>
<accession>W2SYY2</accession>
<organism evidence="2 3">
    <name type="scientific">Necator americanus</name>
    <name type="common">Human hookworm</name>
    <dbReference type="NCBI Taxonomy" id="51031"/>
    <lineage>
        <taxon>Eukaryota</taxon>
        <taxon>Metazoa</taxon>
        <taxon>Ecdysozoa</taxon>
        <taxon>Nematoda</taxon>
        <taxon>Chromadorea</taxon>
        <taxon>Rhabditida</taxon>
        <taxon>Rhabditina</taxon>
        <taxon>Rhabditomorpha</taxon>
        <taxon>Strongyloidea</taxon>
        <taxon>Ancylostomatidae</taxon>
        <taxon>Bunostominae</taxon>
        <taxon>Necator</taxon>
    </lineage>
</organism>
<feature type="region of interest" description="Disordered" evidence="1">
    <location>
        <begin position="1"/>
        <end position="32"/>
    </location>
</feature>
<dbReference type="EMBL" id="KI660408">
    <property type="protein sequence ID" value="ETN73867.1"/>
    <property type="molecule type" value="Genomic_DNA"/>
</dbReference>
<evidence type="ECO:0000256" key="1">
    <source>
        <dbReference type="SAM" id="MobiDB-lite"/>
    </source>
</evidence>
<dbReference type="AlphaFoldDB" id="W2SYY2"/>
<name>W2SYY2_NECAM</name>